<dbReference type="InterPro" id="IPR011013">
    <property type="entry name" value="Gal_mutarotase_sf_dom"/>
</dbReference>
<dbReference type="InterPro" id="IPR028995">
    <property type="entry name" value="Glyco_hydro_57/38_cen_sf"/>
</dbReference>
<dbReference type="InterPro" id="IPR011330">
    <property type="entry name" value="Glyco_hydro/deAcase_b/a-brl"/>
</dbReference>
<dbReference type="AlphaFoldDB" id="A0AA86IPD7"/>
<dbReference type="SUPFAM" id="SSF88688">
    <property type="entry name" value="Families 57/38 glycoside transferase middle domain"/>
    <property type="match status" value="1"/>
</dbReference>
<keyword evidence="2" id="KW-0479">Metal-binding</keyword>
<dbReference type="SMART" id="SM00872">
    <property type="entry name" value="Alpha-mann_mid"/>
    <property type="match status" value="1"/>
</dbReference>
<proteinExistence type="inferred from homology"/>
<evidence type="ECO:0000259" key="5">
    <source>
        <dbReference type="SMART" id="SM00872"/>
    </source>
</evidence>
<dbReference type="Gene3D" id="1.20.1270.50">
    <property type="entry name" value="Glycoside hydrolase family 38, central domain"/>
    <property type="match status" value="1"/>
</dbReference>
<dbReference type="InterPro" id="IPR000602">
    <property type="entry name" value="Glyco_hydro_38_N"/>
</dbReference>
<protein>
    <submittedName>
        <fullName evidence="6">Alpha-mannosidase</fullName>
    </submittedName>
</protein>
<comment type="similarity">
    <text evidence="1">Belongs to the glycosyl hydrolase 38 family.</text>
</comment>
<dbReference type="SUPFAM" id="SSF74650">
    <property type="entry name" value="Galactose mutarotase-like"/>
    <property type="match status" value="1"/>
</dbReference>
<dbReference type="InterPro" id="IPR015341">
    <property type="entry name" value="Glyco_hydro_38_cen"/>
</dbReference>
<dbReference type="RefSeq" id="WP_088221333.1">
    <property type="nucleotide sequence ID" value="NZ_AP024590.1"/>
</dbReference>
<dbReference type="GO" id="GO:0006013">
    <property type="term" value="P:mannose metabolic process"/>
    <property type="evidence" value="ECO:0007669"/>
    <property type="project" value="InterPro"/>
</dbReference>
<dbReference type="EMBL" id="AP024590">
    <property type="protein sequence ID" value="BCU54235.1"/>
    <property type="molecule type" value="Genomic_DNA"/>
</dbReference>
<keyword evidence="3" id="KW-0378">Hydrolase</keyword>
<evidence type="ECO:0000256" key="1">
    <source>
        <dbReference type="ARBA" id="ARBA00009792"/>
    </source>
</evidence>
<feature type="domain" description="Glycoside hydrolase family 38 central" evidence="5">
    <location>
        <begin position="280"/>
        <end position="358"/>
    </location>
</feature>
<dbReference type="GO" id="GO:0046872">
    <property type="term" value="F:metal ion binding"/>
    <property type="evidence" value="ECO:0007669"/>
    <property type="project" value="UniProtKB-KW"/>
</dbReference>
<dbReference type="Gene3D" id="2.70.98.30">
    <property type="entry name" value="Golgi alpha-mannosidase II, domain 4"/>
    <property type="match status" value="1"/>
</dbReference>
<dbReference type="Pfam" id="PF09261">
    <property type="entry name" value="Alpha-mann_mid"/>
    <property type="match status" value="1"/>
</dbReference>
<dbReference type="InterPro" id="IPR037094">
    <property type="entry name" value="Glyco_hydro_38_cen_sf"/>
</dbReference>
<keyword evidence="4" id="KW-0326">Glycosidase</keyword>
<dbReference type="PANTHER" id="PTHR46017:SF2">
    <property type="entry name" value="MANNOSYLGLYCERATE HYDROLASE"/>
    <property type="match status" value="1"/>
</dbReference>
<evidence type="ECO:0000313" key="7">
    <source>
        <dbReference type="Proteomes" id="UP000682928"/>
    </source>
</evidence>
<dbReference type="Pfam" id="PF01074">
    <property type="entry name" value="Glyco_hydro_38N"/>
    <property type="match status" value="1"/>
</dbReference>
<evidence type="ECO:0000256" key="2">
    <source>
        <dbReference type="ARBA" id="ARBA00022723"/>
    </source>
</evidence>
<gene>
    <name evidence="6" type="ORF">ENKO_08290</name>
</gene>
<dbReference type="InterPro" id="IPR027291">
    <property type="entry name" value="Glyco_hydro_38_N_sf"/>
</dbReference>
<evidence type="ECO:0000313" key="6">
    <source>
        <dbReference type="EMBL" id="BCU54235.1"/>
    </source>
</evidence>
<dbReference type="GO" id="GO:0030246">
    <property type="term" value="F:carbohydrate binding"/>
    <property type="evidence" value="ECO:0007669"/>
    <property type="project" value="InterPro"/>
</dbReference>
<dbReference type="PANTHER" id="PTHR46017">
    <property type="entry name" value="ALPHA-MANNOSIDASE 2C1"/>
    <property type="match status" value="1"/>
</dbReference>
<dbReference type="SUPFAM" id="SSF88713">
    <property type="entry name" value="Glycoside hydrolase/deacetylase"/>
    <property type="match status" value="1"/>
</dbReference>
<evidence type="ECO:0000256" key="4">
    <source>
        <dbReference type="ARBA" id="ARBA00023295"/>
    </source>
</evidence>
<name>A0AA86IPD7_9ENTR</name>
<reference evidence="6" key="1">
    <citation type="submission" date="2021-04" db="EMBL/GenBank/DDBJ databases">
        <title>Difference and commonality of drug resistance evolution in various bacteria. and drug sensitivity profiles.</title>
        <authorList>
            <person name="Maeda T."/>
            <person name="Shibai A."/>
            <person name="Kawada K."/>
            <person name="Kotani H."/>
            <person name="Tarusawa Y."/>
            <person name="Tanabe K."/>
            <person name="Furusawa C."/>
        </authorList>
    </citation>
    <scope>NUCLEOTIDE SEQUENCE</scope>
    <source>
        <strain evidence="6">JCM 8580</strain>
    </source>
</reference>
<dbReference type="GO" id="GO:0004559">
    <property type="term" value="F:alpha-mannosidase activity"/>
    <property type="evidence" value="ECO:0007669"/>
    <property type="project" value="InterPro"/>
</dbReference>
<organism evidence="6 7">
    <name type="scientific">Enterobacter kobei</name>
    <dbReference type="NCBI Taxonomy" id="208224"/>
    <lineage>
        <taxon>Bacteria</taxon>
        <taxon>Pseudomonadati</taxon>
        <taxon>Pseudomonadota</taxon>
        <taxon>Gammaproteobacteria</taxon>
        <taxon>Enterobacterales</taxon>
        <taxon>Enterobacteriaceae</taxon>
        <taxon>Enterobacter</taxon>
        <taxon>Enterobacter cloacae complex</taxon>
    </lineage>
</organism>
<evidence type="ECO:0000256" key="3">
    <source>
        <dbReference type="ARBA" id="ARBA00022801"/>
    </source>
</evidence>
<dbReference type="Proteomes" id="UP000682928">
    <property type="component" value="Chromosome"/>
</dbReference>
<dbReference type="GO" id="GO:0009313">
    <property type="term" value="P:oligosaccharide catabolic process"/>
    <property type="evidence" value="ECO:0007669"/>
    <property type="project" value="TreeGrafter"/>
</dbReference>
<accession>A0AA86IPD7</accession>
<dbReference type="Gene3D" id="3.20.110.10">
    <property type="entry name" value="Glycoside hydrolase 38, N terminal domain"/>
    <property type="match status" value="1"/>
</dbReference>
<sequence length="857" mass="96617">MNDKRLIHAVSHTHWDREWYFTTLDTQVFALKAFTEAIEALETHPALVYHLDGQSSLLADFLQLKPEMTERATALVRQRRLMIGPWYTQPDLFSISTESMFRNLRIGIALARAAGGCMDVLYLPDTFGSPAQLPQLAAAFGLRHILLRRGYDPQVMGATEMRWQAANGDAVTTAIIPFGYSLAHPERGGRWRNFSLAHVEAETFPLIARLKQLTTSSHLLCPIGGDQVSCDADFASLIAELNAHSEDEFIASSYEDYFAALNKDALPLWQGEFRRPRLSRVHKTIGSSRYDIKRANDDAETQLIHQTEPLLALARINGLACSEAMLEKAWRLLLESHAHDSMGGCNSDETNRDVLARCAHAQQIGEALFSLHARLLLANLAPDRDHRFLLVNGTSAPTLSVHNRVLITPTPTFRLVDEQGRPVEFILLAQEKIRKPRAVLLTPDGEVETFSADYYYRNRVDILHAPVPPLGIALFFVQHSEPVAMPWMQPLRQTFIENAHYRISWQDQNLCLLDKRRPRTLTRLVQLSDLGNDGDLYDFSPLAGDVELRSGWLELVSVKQHPAKQELIVTSLLSLPECLDAHRTGRSEHLKSVAVTLTVTLENALIRFHLTVDNQVREHRMQLVFDTGTPITAVEADMPFGWISRQNQPDSARTDFTERLVDIEPFMHQLRAHDDFHFFARGLKEYEYADRQLRITLFRGASQLGKDDLLWRPGRASGQRLATPEAELPGLLNFDFALCLTPLTAHERVACAQGFRVNPTLWQWQRDESGVQRLDNFDVFLPAQPVRVRQLLAEIPEGLAVSGVDVLYGGTLVRLFNPGEHSLTVPEAWQTCNALGEPLAIRQVPPLGHVNVRVVVE</sequence>